<dbReference type="AlphaFoldDB" id="A0A392UE34"/>
<dbReference type="Proteomes" id="UP000265520">
    <property type="component" value="Unassembled WGS sequence"/>
</dbReference>
<organism evidence="2 3">
    <name type="scientific">Trifolium medium</name>
    <dbReference type="NCBI Taxonomy" id="97028"/>
    <lineage>
        <taxon>Eukaryota</taxon>
        <taxon>Viridiplantae</taxon>
        <taxon>Streptophyta</taxon>
        <taxon>Embryophyta</taxon>
        <taxon>Tracheophyta</taxon>
        <taxon>Spermatophyta</taxon>
        <taxon>Magnoliopsida</taxon>
        <taxon>eudicotyledons</taxon>
        <taxon>Gunneridae</taxon>
        <taxon>Pentapetalae</taxon>
        <taxon>rosids</taxon>
        <taxon>fabids</taxon>
        <taxon>Fabales</taxon>
        <taxon>Fabaceae</taxon>
        <taxon>Papilionoideae</taxon>
        <taxon>50 kb inversion clade</taxon>
        <taxon>NPAAA clade</taxon>
        <taxon>Hologalegina</taxon>
        <taxon>IRL clade</taxon>
        <taxon>Trifolieae</taxon>
        <taxon>Trifolium</taxon>
    </lineage>
</organism>
<name>A0A392UE34_9FABA</name>
<feature type="non-terminal residue" evidence="2">
    <location>
        <position position="48"/>
    </location>
</feature>
<proteinExistence type="predicted"/>
<accession>A0A392UE34</accession>
<evidence type="ECO:0000256" key="1">
    <source>
        <dbReference type="SAM" id="MobiDB-lite"/>
    </source>
</evidence>
<comment type="caution">
    <text evidence="2">The sequence shown here is derived from an EMBL/GenBank/DDBJ whole genome shotgun (WGS) entry which is preliminary data.</text>
</comment>
<evidence type="ECO:0000313" key="3">
    <source>
        <dbReference type="Proteomes" id="UP000265520"/>
    </source>
</evidence>
<sequence>SAGVEFPPREENSVPFFTPPQTQPIVHSAVEFDDAAIQASLQSDASDL</sequence>
<evidence type="ECO:0000313" key="2">
    <source>
        <dbReference type="EMBL" id="MCI70676.1"/>
    </source>
</evidence>
<keyword evidence="3" id="KW-1185">Reference proteome</keyword>
<feature type="non-terminal residue" evidence="2">
    <location>
        <position position="1"/>
    </location>
</feature>
<dbReference type="EMBL" id="LXQA010780516">
    <property type="protein sequence ID" value="MCI70676.1"/>
    <property type="molecule type" value="Genomic_DNA"/>
</dbReference>
<protein>
    <submittedName>
        <fullName evidence="2">ADP-ribosylation factor-binding protein GGA3-like</fullName>
    </submittedName>
</protein>
<reference evidence="2 3" key="1">
    <citation type="journal article" date="2018" name="Front. Plant Sci.">
        <title>Red Clover (Trifolium pratense) and Zigzag Clover (T. medium) - A Picture of Genomic Similarities and Differences.</title>
        <authorList>
            <person name="Dluhosova J."/>
            <person name="Istvanek J."/>
            <person name="Nedelnik J."/>
            <person name="Repkova J."/>
        </authorList>
    </citation>
    <scope>NUCLEOTIDE SEQUENCE [LARGE SCALE GENOMIC DNA]</scope>
    <source>
        <strain evidence="3">cv. 10/8</strain>
        <tissue evidence="2">Leaf</tissue>
    </source>
</reference>
<feature type="region of interest" description="Disordered" evidence="1">
    <location>
        <begin position="1"/>
        <end position="20"/>
    </location>
</feature>